<protein>
    <submittedName>
        <fullName evidence="1">Uncharacterized protein</fullName>
    </submittedName>
</protein>
<keyword evidence="2" id="KW-1185">Reference proteome</keyword>
<gene>
    <name evidence="1" type="ORF">EZ449_08555</name>
</gene>
<organism evidence="1 2">
    <name type="scientific">Pedobacter frigidisoli</name>
    <dbReference type="NCBI Taxonomy" id="2530455"/>
    <lineage>
        <taxon>Bacteria</taxon>
        <taxon>Pseudomonadati</taxon>
        <taxon>Bacteroidota</taxon>
        <taxon>Sphingobacteriia</taxon>
        <taxon>Sphingobacteriales</taxon>
        <taxon>Sphingobacteriaceae</taxon>
        <taxon>Pedobacter</taxon>
    </lineage>
</organism>
<sequence>MITVSDNSPTSNLLEIKVGDEIQSDSRSGIVQEIEIQERDDYMMFLFALENKQQIIVRKIRQVC</sequence>
<accession>A0A4R0P508</accession>
<name>A0A4R0P508_9SPHI</name>
<evidence type="ECO:0000313" key="2">
    <source>
        <dbReference type="Proteomes" id="UP000291485"/>
    </source>
</evidence>
<proteinExistence type="predicted"/>
<reference evidence="1 2" key="1">
    <citation type="submission" date="2019-02" db="EMBL/GenBank/DDBJ databases">
        <title>Pedobacter sp. RP-3-11 sp. nov., isolated from Arctic soil.</title>
        <authorList>
            <person name="Dahal R.H."/>
        </authorList>
    </citation>
    <scope>NUCLEOTIDE SEQUENCE [LARGE SCALE GENOMIC DNA]</scope>
    <source>
        <strain evidence="1 2">RP-3-11</strain>
    </source>
</reference>
<dbReference type="Proteomes" id="UP000291485">
    <property type="component" value="Unassembled WGS sequence"/>
</dbReference>
<comment type="caution">
    <text evidence="1">The sequence shown here is derived from an EMBL/GenBank/DDBJ whole genome shotgun (WGS) entry which is preliminary data.</text>
</comment>
<evidence type="ECO:0000313" key="1">
    <source>
        <dbReference type="EMBL" id="TCD10393.1"/>
    </source>
</evidence>
<dbReference type="AlphaFoldDB" id="A0A4R0P508"/>
<dbReference type="EMBL" id="SJSN01000006">
    <property type="protein sequence ID" value="TCD10393.1"/>
    <property type="molecule type" value="Genomic_DNA"/>
</dbReference>
<dbReference type="OrthoDB" id="771634at2"/>
<dbReference type="RefSeq" id="WP_131557688.1">
    <property type="nucleotide sequence ID" value="NZ_SJSN01000006.1"/>
</dbReference>